<dbReference type="Proteomes" id="UP000037122">
    <property type="component" value="Unassembled WGS sequence"/>
</dbReference>
<keyword evidence="2" id="KW-1133">Transmembrane helix</keyword>
<evidence type="ECO:0000256" key="2">
    <source>
        <dbReference type="SAM" id="Phobius"/>
    </source>
</evidence>
<evidence type="ECO:0000313" key="4">
    <source>
        <dbReference type="Proteomes" id="UP000037122"/>
    </source>
</evidence>
<proteinExistence type="predicted"/>
<comment type="caution">
    <text evidence="3">The sequence shown here is derived from an EMBL/GenBank/DDBJ whole genome shotgun (WGS) entry which is preliminary data.</text>
</comment>
<organism evidence="3 4">
    <name type="scientific">Candidozyma auris</name>
    <name type="common">Yeast</name>
    <name type="synonym">Candida auris</name>
    <dbReference type="NCBI Taxonomy" id="498019"/>
    <lineage>
        <taxon>Eukaryota</taxon>
        <taxon>Fungi</taxon>
        <taxon>Dikarya</taxon>
        <taxon>Ascomycota</taxon>
        <taxon>Saccharomycotina</taxon>
        <taxon>Pichiomycetes</taxon>
        <taxon>Metschnikowiaceae</taxon>
        <taxon>Candidozyma</taxon>
    </lineage>
</organism>
<dbReference type="EMBL" id="LGST01000033">
    <property type="protein sequence ID" value="KND98291.1"/>
    <property type="molecule type" value="Genomic_DNA"/>
</dbReference>
<reference evidence="4" key="1">
    <citation type="journal article" date="2015" name="BMC Genomics">
        <title>Draft genome of a commonly misdiagnosed multidrug resistant pathogen Candida auris.</title>
        <authorList>
            <person name="Chatterjee S."/>
            <person name="Alampalli S.V."/>
            <person name="Nageshan R.K."/>
            <person name="Chettiar S.T."/>
            <person name="Joshi S."/>
            <person name="Tatu U.S."/>
        </authorList>
    </citation>
    <scope>NUCLEOTIDE SEQUENCE [LARGE SCALE GENOMIC DNA]</scope>
    <source>
        <strain evidence="4">6684</strain>
    </source>
</reference>
<evidence type="ECO:0000256" key="1">
    <source>
        <dbReference type="SAM" id="MobiDB-lite"/>
    </source>
</evidence>
<protein>
    <submittedName>
        <fullName evidence="3">Uncharacterized protein</fullName>
    </submittedName>
</protein>
<gene>
    <name evidence="3" type="ORF">QG37_04816</name>
</gene>
<name>A0A0L0NVV0_CANAR</name>
<feature type="region of interest" description="Disordered" evidence="1">
    <location>
        <begin position="48"/>
        <end position="103"/>
    </location>
</feature>
<dbReference type="VEuPathDB" id="FungiDB:QG37_04816"/>
<keyword evidence="2" id="KW-0812">Transmembrane</keyword>
<evidence type="ECO:0000313" key="3">
    <source>
        <dbReference type="EMBL" id="KND98291.1"/>
    </source>
</evidence>
<sequence length="136" mass="15146">MGAKRAEKEISAAQRNVLLAPVVCRDATKEAHFLGNLGPVSPGCVPEAPEWMNGRERRGGRSEQMTAKMAVKAATSGRRKNISRGPFHNPPTPSTTPILPARCQKSIGDPNAKSTQIFAIDYFIFFFFFFFFFLFF</sequence>
<dbReference type="AlphaFoldDB" id="A0A0L0NVV0"/>
<accession>A0A0L0NVV0</accession>
<feature type="transmembrane region" description="Helical" evidence="2">
    <location>
        <begin position="117"/>
        <end position="135"/>
    </location>
</feature>
<keyword evidence="2" id="KW-0472">Membrane</keyword>